<dbReference type="Proteomes" id="UP000199518">
    <property type="component" value="Unassembled WGS sequence"/>
</dbReference>
<feature type="domain" description="Response regulatory" evidence="9">
    <location>
        <begin position="6"/>
        <end position="124"/>
    </location>
</feature>
<gene>
    <name evidence="5" type="primary">cheB</name>
    <name evidence="11" type="ORF">SAMN05421753_102309</name>
</gene>
<comment type="similarity">
    <text evidence="5">Belongs to the CheB family.</text>
</comment>
<reference evidence="12" key="1">
    <citation type="submission" date="2016-10" db="EMBL/GenBank/DDBJ databases">
        <authorList>
            <person name="Varghese N."/>
            <person name="Submissions S."/>
        </authorList>
    </citation>
    <scope>NUCLEOTIDE SEQUENCE [LARGE SCALE GENOMIC DNA]</scope>
    <source>
        <strain evidence="12">DSM 26348</strain>
    </source>
</reference>
<dbReference type="OrthoDB" id="9793421at2"/>
<feature type="active site" evidence="5 6">
    <location>
        <position position="168"/>
    </location>
</feature>
<keyword evidence="5 7" id="KW-0597">Phosphoprotein</keyword>
<comment type="function">
    <text evidence="5">Involved in chemotaxis. Part of a chemotaxis signal transduction system that modulates chemotaxis in response to various stimuli. Catalyzes the demethylation of specific methylglutamate residues introduced into the chemoreceptors (methyl-accepting chemotaxis proteins or MCP) by CheR. Also mediates the irreversible deamidation of specific glutamine residues to glutamic acid.</text>
</comment>
<evidence type="ECO:0000256" key="7">
    <source>
        <dbReference type="PROSITE-ProRule" id="PRU00169"/>
    </source>
</evidence>
<dbReference type="RefSeq" id="WP_092047992.1">
    <property type="nucleotide sequence ID" value="NZ_FOQD01000002.1"/>
</dbReference>
<accession>A0A1I3CJN1</accession>
<dbReference type="PROSITE" id="PS50122">
    <property type="entry name" value="CHEB"/>
    <property type="match status" value="1"/>
</dbReference>
<dbReference type="InterPro" id="IPR001789">
    <property type="entry name" value="Sig_transdc_resp-reg_receiver"/>
</dbReference>
<feature type="modified residue" description="4-aspartylphosphate" evidence="5 7">
    <location>
        <position position="57"/>
    </location>
</feature>
<name>A0A1I3CJN1_9PLAN</name>
<dbReference type="EC" id="3.1.1.61" evidence="5"/>
<organism evidence="11 12">
    <name type="scientific">Planctomicrobium piriforme</name>
    <dbReference type="NCBI Taxonomy" id="1576369"/>
    <lineage>
        <taxon>Bacteria</taxon>
        <taxon>Pseudomonadati</taxon>
        <taxon>Planctomycetota</taxon>
        <taxon>Planctomycetia</taxon>
        <taxon>Planctomycetales</taxon>
        <taxon>Planctomycetaceae</taxon>
        <taxon>Planctomicrobium</taxon>
    </lineage>
</organism>
<dbReference type="GO" id="GO:0008984">
    <property type="term" value="F:protein-glutamate methylesterase activity"/>
    <property type="evidence" value="ECO:0007669"/>
    <property type="project" value="UniProtKB-UniRule"/>
</dbReference>
<dbReference type="SMART" id="SM00448">
    <property type="entry name" value="REC"/>
    <property type="match status" value="1"/>
</dbReference>
<dbReference type="AlphaFoldDB" id="A0A1I3CJN1"/>
<evidence type="ECO:0000256" key="2">
    <source>
        <dbReference type="ARBA" id="ARBA00022500"/>
    </source>
</evidence>
<dbReference type="PIRSF" id="PIRSF000876">
    <property type="entry name" value="RR_chemtxs_CheB"/>
    <property type="match status" value="1"/>
</dbReference>
<feature type="active site" evidence="5 6">
    <location>
        <position position="292"/>
    </location>
</feature>
<dbReference type="CDD" id="cd16432">
    <property type="entry name" value="CheB_Rec"/>
    <property type="match status" value="1"/>
</dbReference>
<dbReference type="InterPro" id="IPR035909">
    <property type="entry name" value="CheB_C"/>
</dbReference>
<evidence type="ECO:0000259" key="9">
    <source>
        <dbReference type="PROSITE" id="PS50110"/>
    </source>
</evidence>
<comment type="PTM">
    <text evidence="5">Phosphorylated by CheA. Phosphorylation of the N-terminal regulatory domain activates the methylesterase activity.</text>
</comment>
<dbReference type="PROSITE" id="PS50110">
    <property type="entry name" value="RESPONSE_REGULATORY"/>
    <property type="match status" value="1"/>
</dbReference>
<feature type="active site" evidence="5 6">
    <location>
        <position position="195"/>
    </location>
</feature>
<dbReference type="InterPro" id="IPR011006">
    <property type="entry name" value="CheY-like_superfamily"/>
</dbReference>
<evidence type="ECO:0000313" key="11">
    <source>
        <dbReference type="EMBL" id="SFH74697.1"/>
    </source>
</evidence>
<sequence length="351" mass="37563">MADRVPIVVVDDSALFRCLIRDALREIPGASVIGNADSGAAAIEKIAELNPEVVTLDVEMPGMSGIDVLREMKRRSLRTRVIMVSRLTDAGAQVTTESLLEGAFDFVLKPSGPNPAENRQQLKLALADKIAAVLASRDDEPGPIRQAPSRPSRSDAPTRCDALLIGTSTGGPDALRRVLPLLPQDFPVPVLVVQHMPAQYTKSLATRLDSLCPLHVVEAEHRQRVEPGTIYIAPGGWHMQVARPDPDRVLINLTDDPPEHGSRPSVDVLFRSAVNVYGPRALGVILTGMGRDGAAGCAALKSAGGRVIAQHHEGCVVYGMPKAVVEAGLADFCLPLDRVSDAILRQTGRFS</sequence>
<dbReference type="Pfam" id="PF00072">
    <property type="entry name" value="Response_reg"/>
    <property type="match status" value="1"/>
</dbReference>
<dbReference type="NCBIfam" id="NF001965">
    <property type="entry name" value="PRK00742.1"/>
    <property type="match status" value="1"/>
</dbReference>
<comment type="catalytic activity">
    <reaction evidence="4 5">
        <text>[protein]-L-glutamate 5-O-methyl ester + H2O = L-glutamyl-[protein] + methanol + H(+)</text>
        <dbReference type="Rhea" id="RHEA:23236"/>
        <dbReference type="Rhea" id="RHEA-COMP:10208"/>
        <dbReference type="Rhea" id="RHEA-COMP:10311"/>
        <dbReference type="ChEBI" id="CHEBI:15377"/>
        <dbReference type="ChEBI" id="CHEBI:15378"/>
        <dbReference type="ChEBI" id="CHEBI:17790"/>
        <dbReference type="ChEBI" id="CHEBI:29973"/>
        <dbReference type="ChEBI" id="CHEBI:82795"/>
        <dbReference type="EC" id="3.1.1.61"/>
    </reaction>
</comment>
<comment type="domain">
    <text evidence="5">Contains a C-terminal catalytic domain, and an N-terminal region which modulates catalytic activity.</text>
</comment>
<dbReference type="Gene3D" id="3.40.50.2300">
    <property type="match status" value="1"/>
</dbReference>
<feature type="domain" description="CheB-type methylesterase" evidence="10">
    <location>
        <begin position="156"/>
        <end position="344"/>
    </location>
</feature>
<dbReference type="SUPFAM" id="SSF52738">
    <property type="entry name" value="Methylesterase CheB, C-terminal domain"/>
    <property type="match status" value="1"/>
</dbReference>
<dbReference type="CDD" id="cd17541">
    <property type="entry name" value="REC_CheB-like"/>
    <property type="match status" value="1"/>
</dbReference>
<dbReference type="Gene3D" id="3.40.50.180">
    <property type="entry name" value="Methylesterase CheB, C-terminal domain"/>
    <property type="match status" value="1"/>
</dbReference>
<keyword evidence="12" id="KW-1185">Reference proteome</keyword>
<dbReference type="EMBL" id="FOQD01000002">
    <property type="protein sequence ID" value="SFH74697.1"/>
    <property type="molecule type" value="Genomic_DNA"/>
</dbReference>
<dbReference type="InterPro" id="IPR008248">
    <property type="entry name" value="CheB-like"/>
</dbReference>
<dbReference type="GO" id="GO:0006935">
    <property type="term" value="P:chemotaxis"/>
    <property type="evidence" value="ECO:0007669"/>
    <property type="project" value="UniProtKB-UniRule"/>
</dbReference>
<evidence type="ECO:0000256" key="6">
    <source>
        <dbReference type="PROSITE-ProRule" id="PRU00050"/>
    </source>
</evidence>
<keyword evidence="2 5" id="KW-0145">Chemotaxis</keyword>
<dbReference type="GO" id="GO:0005737">
    <property type="term" value="C:cytoplasm"/>
    <property type="evidence" value="ECO:0007669"/>
    <property type="project" value="UniProtKB-SubCell"/>
</dbReference>
<dbReference type="SUPFAM" id="SSF52172">
    <property type="entry name" value="CheY-like"/>
    <property type="match status" value="1"/>
</dbReference>
<dbReference type="GO" id="GO:0000156">
    <property type="term" value="F:phosphorelay response regulator activity"/>
    <property type="evidence" value="ECO:0007669"/>
    <property type="project" value="InterPro"/>
</dbReference>
<dbReference type="PANTHER" id="PTHR42872">
    <property type="entry name" value="PROTEIN-GLUTAMATE METHYLESTERASE/PROTEIN-GLUTAMINE GLUTAMINASE"/>
    <property type="match status" value="1"/>
</dbReference>
<evidence type="ECO:0000256" key="4">
    <source>
        <dbReference type="ARBA" id="ARBA00048267"/>
    </source>
</evidence>
<dbReference type="HAMAP" id="MF_00099">
    <property type="entry name" value="CheB_chemtxs"/>
    <property type="match status" value="1"/>
</dbReference>
<dbReference type="EC" id="3.5.1.44" evidence="5"/>
<evidence type="ECO:0000256" key="8">
    <source>
        <dbReference type="SAM" id="MobiDB-lite"/>
    </source>
</evidence>
<comment type="subcellular location">
    <subcellularLocation>
        <location evidence="5">Cytoplasm</location>
    </subcellularLocation>
</comment>
<evidence type="ECO:0000256" key="5">
    <source>
        <dbReference type="HAMAP-Rule" id="MF_00099"/>
    </source>
</evidence>
<dbReference type="GO" id="GO:0050568">
    <property type="term" value="F:protein-glutamine glutaminase activity"/>
    <property type="evidence" value="ECO:0007669"/>
    <property type="project" value="UniProtKB-UniRule"/>
</dbReference>
<proteinExistence type="inferred from homology"/>
<dbReference type="STRING" id="1576369.SAMN05421753_102309"/>
<keyword evidence="1 5" id="KW-0963">Cytoplasm</keyword>
<dbReference type="PANTHER" id="PTHR42872:SF6">
    <property type="entry name" value="PROTEIN-GLUTAMATE METHYLESTERASE_PROTEIN-GLUTAMINE GLUTAMINASE"/>
    <property type="match status" value="1"/>
</dbReference>
<feature type="region of interest" description="Disordered" evidence="8">
    <location>
        <begin position="137"/>
        <end position="157"/>
    </location>
</feature>
<dbReference type="Pfam" id="PF01339">
    <property type="entry name" value="CheB_methylest"/>
    <property type="match status" value="1"/>
</dbReference>
<comment type="catalytic activity">
    <reaction evidence="5">
        <text>L-glutaminyl-[protein] + H2O = L-glutamyl-[protein] + NH4(+)</text>
        <dbReference type="Rhea" id="RHEA:16441"/>
        <dbReference type="Rhea" id="RHEA-COMP:10207"/>
        <dbReference type="Rhea" id="RHEA-COMP:10208"/>
        <dbReference type="ChEBI" id="CHEBI:15377"/>
        <dbReference type="ChEBI" id="CHEBI:28938"/>
        <dbReference type="ChEBI" id="CHEBI:29973"/>
        <dbReference type="ChEBI" id="CHEBI:30011"/>
        <dbReference type="EC" id="3.5.1.44"/>
    </reaction>
</comment>
<evidence type="ECO:0000256" key="3">
    <source>
        <dbReference type="ARBA" id="ARBA00022801"/>
    </source>
</evidence>
<protein>
    <recommendedName>
        <fullName evidence="5">Protein-glutamate methylesterase/protein-glutamine glutaminase</fullName>
        <ecNumber evidence="5">3.1.1.61</ecNumber>
        <ecNumber evidence="5">3.5.1.44</ecNumber>
    </recommendedName>
</protein>
<evidence type="ECO:0000256" key="1">
    <source>
        <dbReference type="ARBA" id="ARBA00022490"/>
    </source>
</evidence>
<evidence type="ECO:0000313" key="12">
    <source>
        <dbReference type="Proteomes" id="UP000199518"/>
    </source>
</evidence>
<dbReference type="InterPro" id="IPR000673">
    <property type="entry name" value="Sig_transdc_resp-reg_Me-estase"/>
</dbReference>
<evidence type="ECO:0000259" key="10">
    <source>
        <dbReference type="PROSITE" id="PS50122"/>
    </source>
</evidence>
<keyword evidence="3 5" id="KW-0378">Hydrolase</keyword>